<name>A0AAV3X4M8_9CYAN</name>
<organism evidence="1 2">
    <name type="scientific">Microseira wollei NIES-4236</name>
    <dbReference type="NCBI Taxonomy" id="2530354"/>
    <lineage>
        <taxon>Bacteria</taxon>
        <taxon>Bacillati</taxon>
        <taxon>Cyanobacteriota</taxon>
        <taxon>Cyanophyceae</taxon>
        <taxon>Oscillatoriophycideae</taxon>
        <taxon>Aerosakkonematales</taxon>
        <taxon>Aerosakkonemataceae</taxon>
        <taxon>Microseira</taxon>
    </lineage>
</organism>
<sequence>MRKRVILTLMEGSFEQGFPAILRISENNVLTETAVQIPGKLPPIPHILEKFTHWQLAYNQILVAVRAITVPVQKVTNVSSTQLGTDLVDSLNDWLNSASKDWEKIRDGLQVNLSTTDEIEILIETNKVSCCDLFS</sequence>
<protein>
    <submittedName>
        <fullName evidence="1">Uncharacterized protein</fullName>
    </submittedName>
</protein>
<reference evidence="1" key="1">
    <citation type="submission" date="2019-10" db="EMBL/GenBank/DDBJ databases">
        <title>Draft genome sequece of Microseira wollei NIES-4236.</title>
        <authorList>
            <person name="Yamaguchi H."/>
            <person name="Suzuki S."/>
            <person name="Kawachi M."/>
        </authorList>
    </citation>
    <scope>NUCLEOTIDE SEQUENCE</scope>
    <source>
        <strain evidence="1">NIES-4236</strain>
    </source>
</reference>
<accession>A0AAV3X4M8</accession>
<dbReference type="RefSeq" id="WP_226575275.1">
    <property type="nucleotide sequence ID" value="NZ_BLAY01000009.1"/>
</dbReference>
<comment type="caution">
    <text evidence="1">The sequence shown here is derived from an EMBL/GenBank/DDBJ whole genome shotgun (WGS) entry which is preliminary data.</text>
</comment>
<dbReference type="EMBL" id="BLAY01000009">
    <property type="protein sequence ID" value="GET36121.1"/>
    <property type="molecule type" value="Genomic_DNA"/>
</dbReference>
<gene>
    <name evidence="1" type="ORF">MiSe_08690</name>
</gene>
<proteinExistence type="predicted"/>
<evidence type="ECO:0000313" key="2">
    <source>
        <dbReference type="Proteomes" id="UP001050975"/>
    </source>
</evidence>
<dbReference type="AlphaFoldDB" id="A0AAV3X4M8"/>
<dbReference type="Proteomes" id="UP001050975">
    <property type="component" value="Unassembled WGS sequence"/>
</dbReference>
<keyword evidence="2" id="KW-1185">Reference proteome</keyword>
<evidence type="ECO:0000313" key="1">
    <source>
        <dbReference type="EMBL" id="GET36121.1"/>
    </source>
</evidence>